<reference evidence="2" key="2">
    <citation type="journal article" date="2020" name="Nat. Commun.">
        <title>Large-scale genome sequencing of mycorrhizal fungi provides insights into the early evolution of symbiotic traits.</title>
        <authorList>
            <person name="Miyauchi S."/>
            <person name="Kiss E."/>
            <person name="Kuo A."/>
            <person name="Drula E."/>
            <person name="Kohler A."/>
            <person name="Sanchez-Garcia M."/>
            <person name="Morin E."/>
            <person name="Andreopoulos B."/>
            <person name="Barry K.W."/>
            <person name="Bonito G."/>
            <person name="Buee M."/>
            <person name="Carver A."/>
            <person name="Chen C."/>
            <person name="Cichocki N."/>
            <person name="Clum A."/>
            <person name="Culley D."/>
            <person name="Crous P.W."/>
            <person name="Fauchery L."/>
            <person name="Girlanda M."/>
            <person name="Hayes R.D."/>
            <person name="Keri Z."/>
            <person name="LaButti K."/>
            <person name="Lipzen A."/>
            <person name="Lombard V."/>
            <person name="Magnuson J."/>
            <person name="Maillard F."/>
            <person name="Murat C."/>
            <person name="Nolan M."/>
            <person name="Ohm R.A."/>
            <person name="Pangilinan J."/>
            <person name="Pereira M.F."/>
            <person name="Perotto S."/>
            <person name="Peter M."/>
            <person name="Pfister S."/>
            <person name="Riley R."/>
            <person name="Sitrit Y."/>
            <person name="Stielow J.B."/>
            <person name="Szollosi G."/>
            <person name="Zifcakova L."/>
            <person name="Stursova M."/>
            <person name="Spatafora J.W."/>
            <person name="Tedersoo L."/>
            <person name="Vaario L.M."/>
            <person name="Yamada A."/>
            <person name="Yan M."/>
            <person name="Wang P."/>
            <person name="Xu J."/>
            <person name="Bruns T."/>
            <person name="Baldrian P."/>
            <person name="Vilgalys R."/>
            <person name="Dunand C."/>
            <person name="Henrissat B."/>
            <person name="Grigoriev I.V."/>
            <person name="Hibbett D."/>
            <person name="Nagy L.G."/>
            <person name="Martin F.M."/>
        </authorList>
    </citation>
    <scope>NUCLEOTIDE SEQUENCE</scope>
    <source>
        <strain evidence="2">Prilba</strain>
    </source>
</reference>
<feature type="compositionally biased region" description="Polar residues" evidence="1">
    <location>
        <begin position="201"/>
        <end position="215"/>
    </location>
</feature>
<dbReference type="EMBL" id="WHVB01000024">
    <property type="protein sequence ID" value="KAF8471000.1"/>
    <property type="molecule type" value="Genomic_DNA"/>
</dbReference>
<name>A0A9P5JYW1_9AGAM</name>
<dbReference type="Proteomes" id="UP000759537">
    <property type="component" value="Unassembled WGS sequence"/>
</dbReference>
<reference evidence="2" key="1">
    <citation type="submission" date="2019-10" db="EMBL/GenBank/DDBJ databases">
        <authorList>
            <consortium name="DOE Joint Genome Institute"/>
            <person name="Kuo A."/>
            <person name="Miyauchi S."/>
            <person name="Kiss E."/>
            <person name="Drula E."/>
            <person name="Kohler A."/>
            <person name="Sanchez-Garcia M."/>
            <person name="Andreopoulos B."/>
            <person name="Barry K.W."/>
            <person name="Bonito G."/>
            <person name="Buee M."/>
            <person name="Carver A."/>
            <person name="Chen C."/>
            <person name="Cichocki N."/>
            <person name="Clum A."/>
            <person name="Culley D."/>
            <person name="Crous P.W."/>
            <person name="Fauchery L."/>
            <person name="Girlanda M."/>
            <person name="Hayes R."/>
            <person name="Keri Z."/>
            <person name="LaButti K."/>
            <person name="Lipzen A."/>
            <person name="Lombard V."/>
            <person name="Magnuson J."/>
            <person name="Maillard F."/>
            <person name="Morin E."/>
            <person name="Murat C."/>
            <person name="Nolan M."/>
            <person name="Ohm R."/>
            <person name="Pangilinan J."/>
            <person name="Pereira M."/>
            <person name="Perotto S."/>
            <person name="Peter M."/>
            <person name="Riley R."/>
            <person name="Sitrit Y."/>
            <person name="Stielow B."/>
            <person name="Szollosi G."/>
            <person name="Zifcakova L."/>
            <person name="Stursova M."/>
            <person name="Spatafora J.W."/>
            <person name="Tedersoo L."/>
            <person name="Vaario L.-M."/>
            <person name="Yamada A."/>
            <person name="Yan M."/>
            <person name="Wang P."/>
            <person name="Xu J."/>
            <person name="Bruns T."/>
            <person name="Baldrian P."/>
            <person name="Vilgalys R."/>
            <person name="Henrissat B."/>
            <person name="Grigoriev I.V."/>
            <person name="Hibbett D."/>
            <person name="Nagy L.G."/>
            <person name="Martin F.M."/>
        </authorList>
    </citation>
    <scope>NUCLEOTIDE SEQUENCE</scope>
    <source>
        <strain evidence="2">Prilba</strain>
    </source>
</reference>
<proteinExistence type="predicted"/>
<evidence type="ECO:0000256" key="1">
    <source>
        <dbReference type="SAM" id="MobiDB-lite"/>
    </source>
</evidence>
<comment type="caution">
    <text evidence="2">The sequence shown here is derived from an EMBL/GenBank/DDBJ whole genome shotgun (WGS) entry which is preliminary data.</text>
</comment>
<keyword evidence="3" id="KW-1185">Reference proteome</keyword>
<accession>A0A9P5JYW1</accession>
<dbReference type="OrthoDB" id="10667396at2759"/>
<evidence type="ECO:0000313" key="2">
    <source>
        <dbReference type="EMBL" id="KAF8471000.1"/>
    </source>
</evidence>
<sequence length="268" mass="29441">MPWEWTHQELPATIEDPKLTETGVKIFNSVIGGPAPTETYDTGQSNGSGLFSGILGPDDSFLAPSCKEQRAHSHAEPLYGAIAAKLVSVSFGLGTVPSIKNGKLIFGRTNSTKFYFGSQPTHSPVTKRQSILEYQLARPVRYLASSYATAGIVDTRTTLILIATGTPFYNVDTFRRYRRATGAVLDPATRLLRITPTQVANFKPQPSTTGGLSSQRMRRSGPARSTSSSAERDSIYQQLHFWIVFTRFWTRRHRAGLAITPFSPAEGN</sequence>
<evidence type="ECO:0000313" key="3">
    <source>
        <dbReference type="Proteomes" id="UP000759537"/>
    </source>
</evidence>
<feature type="region of interest" description="Disordered" evidence="1">
    <location>
        <begin position="201"/>
        <end position="229"/>
    </location>
</feature>
<protein>
    <submittedName>
        <fullName evidence="2">Uncharacterized protein</fullName>
    </submittedName>
</protein>
<organism evidence="2 3">
    <name type="scientific">Russula ochroleuca</name>
    <dbReference type="NCBI Taxonomy" id="152965"/>
    <lineage>
        <taxon>Eukaryota</taxon>
        <taxon>Fungi</taxon>
        <taxon>Dikarya</taxon>
        <taxon>Basidiomycota</taxon>
        <taxon>Agaricomycotina</taxon>
        <taxon>Agaricomycetes</taxon>
        <taxon>Russulales</taxon>
        <taxon>Russulaceae</taxon>
        <taxon>Russula</taxon>
    </lineage>
</organism>
<dbReference type="AlphaFoldDB" id="A0A9P5JYW1"/>
<gene>
    <name evidence="2" type="ORF">DFH94DRAFT_811553</name>
</gene>